<sequence>MVANKINKLSLKTLNIMVKYDEFTAEDLQMECVGKDWLAEAIAPFVANGCSILLSYHEGCGYSIYAKGNIPNEYKV</sequence>
<organism evidence="1 2">
    <name type="scientific">Prevotella lacticifex</name>
    <dbReference type="NCBI Taxonomy" id="2854755"/>
    <lineage>
        <taxon>Bacteria</taxon>
        <taxon>Pseudomonadati</taxon>
        <taxon>Bacteroidota</taxon>
        <taxon>Bacteroidia</taxon>
        <taxon>Bacteroidales</taxon>
        <taxon>Prevotellaceae</taxon>
        <taxon>Prevotella</taxon>
    </lineage>
</organism>
<gene>
    <name evidence="1" type="ORF">PRLR5076_19480</name>
</gene>
<name>A0A9R1CAH4_9BACT</name>
<reference evidence="1" key="1">
    <citation type="journal article" date="2022" name="Int. J. Syst. Evol. Microbiol.">
        <title>Prevotella lacticifex sp. nov., isolated from the rumen of cows.</title>
        <authorList>
            <person name="Shinkai T."/>
            <person name="Ikeyama N."/>
            <person name="Kumagai M."/>
            <person name="Ohmori H."/>
            <person name="Sakamoto M."/>
            <person name="Ohkuma M."/>
            <person name="Mitsumori M."/>
        </authorList>
    </citation>
    <scope>NUCLEOTIDE SEQUENCE</scope>
    <source>
        <strain evidence="1">R5076</strain>
    </source>
</reference>
<keyword evidence="2" id="KW-1185">Reference proteome</keyword>
<evidence type="ECO:0000313" key="2">
    <source>
        <dbReference type="Proteomes" id="UP000825483"/>
    </source>
</evidence>
<comment type="caution">
    <text evidence="1">The sequence shown here is derived from an EMBL/GenBank/DDBJ whole genome shotgun (WGS) entry which is preliminary data.</text>
</comment>
<dbReference type="EMBL" id="BPUB01000002">
    <property type="protein sequence ID" value="GJG59097.1"/>
    <property type="molecule type" value="Genomic_DNA"/>
</dbReference>
<accession>A0A9R1CAH4</accession>
<proteinExistence type="predicted"/>
<protein>
    <submittedName>
        <fullName evidence="1">Uncharacterized protein</fullName>
    </submittedName>
</protein>
<dbReference type="AlphaFoldDB" id="A0A9R1CAH4"/>
<dbReference type="Proteomes" id="UP000825483">
    <property type="component" value="Unassembled WGS sequence"/>
</dbReference>
<evidence type="ECO:0000313" key="1">
    <source>
        <dbReference type="EMBL" id="GJG59097.1"/>
    </source>
</evidence>